<keyword evidence="2" id="KW-0812">Transmembrane</keyword>
<feature type="compositionally biased region" description="Low complexity" evidence="1">
    <location>
        <begin position="603"/>
        <end position="629"/>
    </location>
</feature>
<evidence type="ECO:0000313" key="4">
    <source>
        <dbReference type="EMBL" id="GFH34664.1"/>
    </source>
</evidence>
<name>A0A6A0ARW4_9ACTN</name>
<dbReference type="Pfam" id="PF09362">
    <property type="entry name" value="DUF1996"/>
    <property type="match status" value="1"/>
</dbReference>
<dbReference type="PANTHER" id="PTHR43662:SF3">
    <property type="entry name" value="DOMAIN PROTEIN, PUTATIVE (AFU_ORTHOLOGUE AFUA_6G11970)-RELATED"/>
    <property type="match status" value="1"/>
</dbReference>
<proteinExistence type="predicted"/>
<evidence type="ECO:0000256" key="1">
    <source>
        <dbReference type="SAM" id="MobiDB-lite"/>
    </source>
</evidence>
<keyword evidence="2" id="KW-0472">Membrane</keyword>
<feature type="compositionally biased region" description="Gly residues" evidence="1">
    <location>
        <begin position="669"/>
        <end position="689"/>
    </location>
</feature>
<evidence type="ECO:0000256" key="2">
    <source>
        <dbReference type="SAM" id="Phobius"/>
    </source>
</evidence>
<protein>
    <submittedName>
        <fullName evidence="4">DUF1996 domain-containing protein</fullName>
    </submittedName>
</protein>
<keyword evidence="2" id="KW-1133">Transmembrane helix</keyword>
<dbReference type="EMBL" id="BLLG01000002">
    <property type="protein sequence ID" value="GFH34664.1"/>
    <property type="molecule type" value="Genomic_DNA"/>
</dbReference>
<feature type="compositionally biased region" description="Gly residues" evidence="1">
    <location>
        <begin position="490"/>
        <end position="511"/>
    </location>
</feature>
<feature type="compositionally biased region" description="Gly residues" evidence="1">
    <location>
        <begin position="547"/>
        <end position="558"/>
    </location>
</feature>
<keyword evidence="5" id="KW-1185">Reference proteome</keyword>
<feature type="region of interest" description="Disordered" evidence="1">
    <location>
        <begin position="286"/>
        <end position="307"/>
    </location>
</feature>
<gene>
    <name evidence="4" type="ORF">SCWH03_08780</name>
</gene>
<feature type="domain" description="DUF1996" evidence="3">
    <location>
        <begin position="229"/>
        <end position="459"/>
    </location>
</feature>
<organism evidence="4 5">
    <name type="scientific">Streptomyces pacificus</name>
    <dbReference type="NCBI Taxonomy" id="2705029"/>
    <lineage>
        <taxon>Bacteria</taxon>
        <taxon>Bacillati</taxon>
        <taxon>Actinomycetota</taxon>
        <taxon>Actinomycetes</taxon>
        <taxon>Kitasatosporales</taxon>
        <taxon>Streptomycetaceae</taxon>
        <taxon>Streptomyces</taxon>
    </lineage>
</organism>
<dbReference type="Proteomes" id="UP000484988">
    <property type="component" value="Unassembled WGS sequence"/>
</dbReference>
<feature type="compositionally biased region" description="Low complexity" evidence="1">
    <location>
        <begin position="637"/>
        <end position="668"/>
    </location>
</feature>
<comment type="caution">
    <text evidence="4">The sequence shown here is derived from an EMBL/GenBank/DDBJ whole genome shotgun (WGS) entry which is preliminary data.</text>
</comment>
<dbReference type="AlphaFoldDB" id="A0A6A0ARW4"/>
<dbReference type="PANTHER" id="PTHR43662">
    <property type="match status" value="1"/>
</dbReference>
<feature type="compositionally biased region" description="Low complexity" evidence="1">
    <location>
        <begin position="513"/>
        <end position="534"/>
    </location>
</feature>
<evidence type="ECO:0000259" key="3">
    <source>
        <dbReference type="Pfam" id="PF09362"/>
    </source>
</evidence>
<accession>A0A6A0ARW4</accession>
<reference evidence="4 5" key="1">
    <citation type="submission" date="2020-02" db="EMBL/GenBank/DDBJ databases">
        <title>Whole Genome Shotgun Sequence of Streptomyces sp. strain CWH03.</title>
        <authorList>
            <person name="Dohra H."/>
            <person name="Kodani S."/>
            <person name="Yamamura H."/>
        </authorList>
    </citation>
    <scope>NUCLEOTIDE SEQUENCE [LARGE SCALE GENOMIC DNA]</scope>
    <source>
        <strain evidence="4 5">CWH03</strain>
    </source>
</reference>
<feature type="compositionally biased region" description="Gly residues" evidence="1">
    <location>
        <begin position="145"/>
        <end position="178"/>
    </location>
</feature>
<dbReference type="InterPro" id="IPR018535">
    <property type="entry name" value="DUF1996"/>
</dbReference>
<evidence type="ECO:0000313" key="5">
    <source>
        <dbReference type="Proteomes" id="UP000484988"/>
    </source>
</evidence>
<feature type="region of interest" description="Disordered" evidence="1">
    <location>
        <begin position="141"/>
        <end position="208"/>
    </location>
</feature>
<feature type="region of interest" description="Disordered" evidence="1">
    <location>
        <begin position="479"/>
        <end position="691"/>
    </location>
</feature>
<sequence>MAASIALMLGGGGLIAVNTYASAGEGWGKSQDRTLGAGASASTIKCPEAVNGLSEVPDAARREVDRELAAMDSQITEAYQRFAEQREQVAQDPGFAQNALLGPLEDKRTASLDRIATAIGRAGDRPKGLEDLAACELKQDEADDGGQGQDGNGQGQDQGQGGGQDDAGQDGGSGGQAGNGPEQSDFVDITSVRPNAGDPRGNRRGVSRGVFTTSCGVNENGNFNPDNVIVAPGVANGAHHMHDYIGNQANDAFASDDDLAAGETTCVDQGDKSSYFWPVLRLQNGQQEADADADGGGRDQNVGEIQTPSEVTMDFVGNPRSKVTAMPRFLRIITGDAKAFVNGDANANASWSCTGFENRQLKDKYPICPQGSQVVRTFTFQSCWDGQNTDSANHRTHVAFAQANGACPSGFRAIPKLVQRIVYDVPPPVFDGADPSVYAVDSFPEQLHKPITDHGDFINVFDDNLMEELVSCINGNRQCGPEDTGAPPADGGGDGNGADGNSGDGNSGDGDNGADPGDQAPPSDGAAGGQDAPGAPGGDGEPDAGQDGAGQEGSGQDGGVQKDSGSAENGSGDSGADDSADGGPVDRTAPEGGGEVKNPEVLANSAAGSSSGSGSDSGSDSSAGRNDSAQTDAGDGETAAEPTEAAAENAAEPNAAEPNAAEPNAAEPNGGGSPLAGGQSAGSQGGGLAETGAQLWPSAAGAVLLAAGALLLRTRRRPQRGAAGRG</sequence>
<feature type="transmembrane region" description="Helical" evidence="2">
    <location>
        <begin position="695"/>
        <end position="712"/>
    </location>
</feature>